<keyword evidence="2" id="KW-1185">Reference proteome</keyword>
<evidence type="ECO:0000313" key="2">
    <source>
        <dbReference type="Proteomes" id="UP000287188"/>
    </source>
</evidence>
<dbReference type="RefSeq" id="WP_126555716.1">
    <property type="nucleotide sequence ID" value="NZ_BIFS01000002.1"/>
</dbReference>
<comment type="caution">
    <text evidence="1">The sequence shown here is derived from an EMBL/GenBank/DDBJ whole genome shotgun (WGS) entry which is preliminary data.</text>
</comment>
<accession>A0A402AU59</accession>
<dbReference type="SUPFAM" id="SSF56784">
    <property type="entry name" value="HAD-like"/>
    <property type="match status" value="1"/>
</dbReference>
<organism evidence="1 2">
    <name type="scientific">Dictyobacter kobayashii</name>
    <dbReference type="NCBI Taxonomy" id="2014872"/>
    <lineage>
        <taxon>Bacteria</taxon>
        <taxon>Bacillati</taxon>
        <taxon>Chloroflexota</taxon>
        <taxon>Ktedonobacteria</taxon>
        <taxon>Ktedonobacterales</taxon>
        <taxon>Dictyobacteraceae</taxon>
        <taxon>Dictyobacter</taxon>
    </lineage>
</organism>
<name>A0A402AU59_9CHLR</name>
<gene>
    <name evidence="1" type="ORF">KDK_64480</name>
</gene>
<dbReference type="Proteomes" id="UP000287188">
    <property type="component" value="Unassembled WGS sequence"/>
</dbReference>
<proteinExistence type="predicted"/>
<evidence type="ECO:0000313" key="1">
    <source>
        <dbReference type="EMBL" id="GCE22648.1"/>
    </source>
</evidence>
<dbReference type="OrthoDB" id="4526727at2"/>
<dbReference type="Gene3D" id="3.40.50.1000">
    <property type="entry name" value="HAD superfamily/HAD-like"/>
    <property type="match status" value="1"/>
</dbReference>
<dbReference type="InterPro" id="IPR036412">
    <property type="entry name" value="HAD-like_sf"/>
</dbReference>
<dbReference type="AlphaFoldDB" id="A0A402AU59"/>
<reference evidence="2" key="1">
    <citation type="submission" date="2018-12" db="EMBL/GenBank/DDBJ databases">
        <title>Tengunoibacter tsumagoiensis gen. nov., sp. nov., Dictyobacter kobayashii sp. nov., D. alpinus sp. nov., and D. joshuensis sp. nov. and description of Dictyobacteraceae fam. nov. within the order Ktedonobacterales isolated from Tengu-no-mugimeshi.</title>
        <authorList>
            <person name="Wang C.M."/>
            <person name="Zheng Y."/>
            <person name="Sakai Y."/>
            <person name="Toyoda A."/>
            <person name="Minakuchi Y."/>
            <person name="Abe K."/>
            <person name="Yokota A."/>
            <person name="Yabe S."/>
        </authorList>
    </citation>
    <scope>NUCLEOTIDE SEQUENCE [LARGE SCALE GENOMIC DNA]</scope>
    <source>
        <strain evidence="2">Uno11</strain>
    </source>
</reference>
<sequence>MSTYKCVFLDWAFTLSNSLFWEHLNDPEHTHFRAFQIIQKALFGKQGMHELMLDWMRGKLTSEDVVAAVCQQHVDLDPEMLLAELELSCSRMQFVSPQVPTYVSRLRARGIKVVVATDNMDTFTRWTTPALQLHTLFDDVLNSYDLQGLKADVDASGHSVFFDAYLQKQQIAYGESVLIDDGDENLAR</sequence>
<protein>
    <recommendedName>
        <fullName evidence="3">Haloacid dehalogenase</fullName>
    </recommendedName>
</protein>
<dbReference type="EMBL" id="BIFS01000002">
    <property type="protein sequence ID" value="GCE22648.1"/>
    <property type="molecule type" value="Genomic_DNA"/>
</dbReference>
<evidence type="ECO:0008006" key="3">
    <source>
        <dbReference type="Google" id="ProtNLM"/>
    </source>
</evidence>
<dbReference type="InterPro" id="IPR023214">
    <property type="entry name" value="HAD_sf"/>
</dbReference>